<keyword evidence="2" id="KW-1185">Reference proteome</keyword>
<sequence>MQTAKSVQLTDGNNVNISPMTDLMSVYYEIETDKNIVARKYIYNDFPAGLTIYNASNISSFHVSANKADIINIANNEKLQYVKDGISNDIVISDVHNEKLKGTNYNVIVSNTYNLSDILFHYESKFAFNQSYNDISINTDNKISDIKNYVNTNIQDITTSINIQNISINQCNRIVVLEADKVDKLQKLHDNSEIFSYDNLLDIVNNELLISNKIYAMKYIPSLAGYNINNKIQSLRMVNDVNIDYYILYLKAININEFDKKVMCVSSVFNGISSDLLLEIEYDIHKNNITWMKDQYGNEAPYDFLHLTANGKYTFSDPDGNNLAYSKHITNNIIKHNSNINYMPVFIIQNSMQGNECDTVNTINLKCQDIINCNIKNSLFTIDVAINTRYPYIENVISENSVIDMSNSQNVFIINDKFINTTLHFDDNINIHDCNIMNSSINDNVLAMQQYTVKYADIYNSDIDIQDDLENVVIINDNSKNVLSSNIFKTYQNIYAGSFNQI</sequence>
<name>A0ABZ0Z3W4_9CAUD</name>
<proteinExistence type="predicted"/>
<reference evidence="1 2" key="1">
    <citation type="submission" date="2023-11" db="EMBL/GenBank/DDBJ databases">
        <authorList>
            <person name="Cook R."/>
            <person name="Crisci M."/>
            <person name="Pye H."/>
            <person name="Adriaenssens E."/>
            <person name="Santini J."/>
        </authorList>
    </citation>
    <scope>NUCLEOTIDE SEQUENCE [LARGE SCALE GENOMIC DNA]</scope>
    <source>
        <strain evidence="1">Lak_Megaphage_Sonny</strain>
    </source>
</reference>
<accession>A0ABZ0Z3W4</accession>
<organism evidence="1 2">
    <name type="scientific">phage Lak_Megaphage_Sonny</name>
    <dbReference type="NCBI Taxonomy" id="3109229"/>
    <lineage>
        <taxon>Viruses</taxon>
        <taxon>Duplodnaviria</taxon>
        <taxon>Heunggongvirae</taxon>
        <taxon>Uroviricota</taxon>
        <taxon>Caudoviricetes</taxon>
        <taxon>Caudoviricetes code 15 clade</taxon>
    </lineage>
</organism>
<dbReference type="Proteomes" id="UP001358193">
    <property type="component" value="Segment"/>
</dbReference>
<dbReference type="EMBL" id="OR769223">
    <property type="protein sequence ID" value="WQJ53729.1"/>
    <property type="molecule type" value="Genomic_DNA"/>
</dbReference>
<evidence type="ECO:0008006" key="3">
    <source>
        <dbReference type="Google" id="ProtNLM"/>
    </source>
</evidence>
<evidence type="ECO:0000313" key="1">
    <source>
        <dbReference type="EMBL" id="WQJ53729.1"/>
    </source>
</evidence>
<protein>
    <recommendedName>
        <fullName evidence="3">Tail fiber protein</fullName>
    </recommendedName>
</protein>
<evidence type="ECO:0000313" key="2">
    <source>
        <dbReference type="Proteomes" id="UP001358193"/>
    </source>
</evidence>